<protein>
    <submittedName>
        <fullName evidence="2">Uncharacterized protein</fullName>
    </submittedName>
</protein>
<accession>A0A067TMV5</accession>
<gene>
    <name evidence="2" type="ORF">GALMADRAFT_1124895</name>
</gene>
<proteinExistence type="predicted"/>
<sequence>MEVQSDDVVQIIEGENGSRNLKVEGRDDGYVNFDVRTTMADDDEGDRPDERSTGNCCRKPSLPDSGTAAGRCSGRPDVFSSSPLLLGCGYRRWPQGHVHHATFLPPPMHCLLSPTSSNRALNFERLPMGTR</sequence>
<dbReference type="AlphaFoldDB" id="A0A067TMV5"/>
<dbReference type="HOGENOM" id="CLU_2026917_0_0_1"/>
<name>A0A067TMV5_GALM3</name>
<evidence type="ECO:0000313" key="3">
    <source>
        <dbReference type="Proteomes" id="UP000027222"/>
    </source>
</evidence>
<feature type="region of interest" description="Disordered" evidence="1">
    <location>
        <begin position="37"/>
        <end position="72"/>
    </location>
</feature>
<organism evidence="2 3">
    <name type="scientific">Galerina marginata (strain CBS 339.88)</name>
    <dbReference type="NCBI Taxonomy" id="685588"/>
    <lineage>
        <taxon>Eukaryota</taxon>
        <taxon>Fungi</taxon>
        <taxon>Dikarya</taxon>
        <taxon>Basidiomycota</taxon>
        <taxon>Agaricomycotina</taxon>
        <taxon>Agaricomycetes</taxon>
        <taxon>Agaricomycetidae</taxon>
        <taxon>Agaricales</taxon>
        <taxon>Agaricineae</taxon>
        <taxon>Strophariaceae</taxon>
        <taxon>Galerina</taxon>
    </lineage>
</organism>
<evidence type="ECO:0000313" key="2">
    <source>
        <dbReference type="EMBL" id="KDR81259.1"/>
    </source>
</evidence>
<dbReference type="EMBL" id="KL142371">
    <property type="protein sequence ID" value="KDR81259.1"/>
    <property type="molecule type" value="Genomic_DNA"/>
</dbReference>
<evidence type="ECO:0000256" key="1">
    <source>
        <dbReference type="SAM" id="MobiDB-lite"/>
    </source>
</evidence>
<reference evidence="3" key="1">
    <citation type="journal article" date="2014" name="Proc. Natl. Acad. Sci. U.S.A.">
        <title>Extensive sampling of basidiomycete genomes demonstrates inadequacy of the white-rot/brown-rot paradigm for wood decay fungi.</title>
        <authorList>
            <person name="Riley R."/>
            <person name="Salamov A.A."/>
            <person name="Brown D.W."/>
            <person name="Nagy L.G."/>
            <person name="Floudas D."/>
            <person name="Held B.W."/>
            <person name="Levasseur A."/>
            <person name="Lombard V."/>
            <person name="Morin E."/>
            <person name="Otillar R."/>
            <person name="Lindquist E.A."/>
            <person name="Sun H."/>
            <person name="LaButti K.M."/>
            <person name="Schmutz J."/>
            <person name="Jabbour D."/>
            <person name="Luo H."/>
            <person name="Baker S.E."/>
            <person name="Pisabarro A.G."/>
            <person name="Walton J.D."/>
            <person name="Blanchette R.A."/>
            <person name="Henrissat B."/>
            <person name="Martin F."/>
            <person name="Cullen D."/>
            <person name="Hibbett D.S."/>
            <person name="Grigoriev I.V."/>
        </authorList>
    </citation>
    <scope>NUCLEOTIDE SEQUENCE [LARGE SCALE GENOMIC DNA]</scope>
    <source>
        <strain evidence="3">CBS 339.88</strain>
    </source>
</reference>
<dbReference type="Proteomes" id="UP000027222">
    <property type="component" value="Unassembled WGS sequence"/>
</dbReference>
<keyword evidence="3" id="KW-1185">Reference proteome</keyword>